<dbReference type="CDD" id="cd04875">
    <property type="entry name" value="ACT_F4HF-DF"/>
    <property type="match status" value="1"/>
</dbReference>
<accession>A0ABX1NNY3</accession>
<evidence type="ECO:0000313" key="6">
    <source>
        <dbReference type="EMBL" id="NMG01007.1"/>
    </source>
</evidence>
<name>A0ABX1NNY3_9RHOO</name>
<reference evidence="6 7" key="1">
    <citation type="submission" date="2019-12" db="EMBL/GenBank/DDBJ databases">
        <title>Comparative genomics gives insights into the taxonomy of the Azoarcus-Aromatoleum group and reveals separate origins of nif in the plant-associated Azoarcus and non-plant-associated Aromatoleum sub-groups.</title>
        <authorList>
            <person name="Lafos M."/>
            <person name="Maluk M."/>
            <person name="Batista M."/>
            <person name="Junghare M."/>
            <person name="Carmona M."/>
            <person name="Faoro H."/>
            <person name="Cruz L.M."/>
            <person name="Battistoni F."/>
            <person name="De Souza E."/>
            <person name="Pedrosa F."/>
            <person name="Chen W.-M."/>
            <person name="Poole P.S."/>
            <person name="Dixon R.A."/>
            <person name="James E.K."/>
        </authorList>
    </citation>
    <scope>NUCLEOTIDE SEQUENCE [LARGE SCALE GENOMIC DNA]</scope>
    <source>
        <strain evidence="6 7">T</strain>
    </source>
</reference>
<comment type="caution">
    <text evidence="6">The sequence shown here is derived from an EMBL/GenBank/DDBJ whole genome shotgun (WGS) entry which is preliminary data.</text>
</comment>
<dbReference type="PANTHER" id="PTHR42706">
    <property type="entry name" value="FORMYLTETRAHYDROFOLATE DEFORMYLASE"/>
    <property type="match status" value="1"/>
</dbReference>
<dbReference type="SUPFAM" id="SSF53328">
    <property type="entry name" value="Formyltransferase"/>
    <property type="match status" value="1"/>
</dbReference>
<dbReference type="Gene3D" id="3.40.50.170">
    <property type="entry name" value="Formyl transferase, N-terminal domain"/>
    <property type="match status" value="1"/>
</dbReference>
<keyword evidence="1 3" id="KW-0554">One-carbon metabolism</keyword>
<dbReference type="InterPro" id="IPR002376">
    <property type="entry name" value="Formyl_transf_N"/>
</dbReference>
<comment type="catalytic activity">
    <reaction evidence="3">
        <text>(6R)-10-formyltetrahydrofolate + H2O = (6S)-5,6,7,8-tetrahydrofolate + formate + H(+)</text>
        <dbReference type="Rhea" id="RHEA:19833"/>
        <dbReference type="ChEBI" id="CHEBI:15377"/>
        <dbReference type="ChEBI" id="CHEBI:15378"/>
        <dbReference type="ChEBI" id="CHEBI:15740"/>
        <dbReference type="ChEBI" id="CHEBI:57453"/>
        <dbReference type="ChEBI" id="CHEBI:195366"/>
        <dbReference type="EC" id="3.5.1.10"/>
    </reaction>
</comment>
<evidence type="ECO:0000259" key="5">
    <source>
        <dbReference type="Pfam" id="PF00551"/>
    </source>
</evidence>
<gene>
    <name evidence="3 6" type="primary">purU</name>
    <name evidence="6" type="ORF">GPA27_26920</name>
</gene>
<keyword evidence="2 3" id="KW-0378">Hydrolase</keyword>
<dbReference type="Pfam" id="PF00551">
    <property type="entry name" value="Formyl_trans_N"/>
    <property type="match status" value="1"/>
</dbReference>
<protein>
    <recommendedName>
        <fullName evidence="3 4">Formyltetrahydrofolate deformylase</fullName>
        <ecNumber evidence="3 4">3.5.1.10</ecNumber>
    </recommendedName>
    <alternativeName>
        <fullName evidence="3">Formyl-FH(4) hydrolase</fullName>
    </alternativeName>
</protein>
<comment type="pathway">
    <text evidence="3">Purine metabolism; IMP biosynthesis via de novo pathway; formate from 10-formyl-5,6,7,8-tetrahydrofolate: step 1/1.</text>
</comment>
<dbReference type="InterPro" id="IPR041729">
    <property type="entry name" value="Formyl-FH4-Hydrolase_C"/>
</dbReference>
<organism evidence="6 7">
    <name type="scientific">Aromatoleum toluolicum</name>
    <dbReference type="NCBI Taxonomy" id="90060"/>
    <lineage>
        <taxon>Bacteria</taxon>
        <taxon>Pseudomonadati</taxon>
        <taxon>Pseudomonadota</taxon>
        <taxon>Betaproteobacteria</taxon>
        <taxon>Rhodocyclales</taxon>
        <taxon>Rhodocyclaceae</taxon>
        <taxon>Aromatoleum</taxon>
    </lineage>
</organism>
<dbReference type="PIRSF" id="PIRSF036480">
    <property type="entry name" value="FormyFH4_hydr"/>
    <property type="match status" value="1"/>
</dbReference>
<evidence type="ECO:0000256" key="3">
    <source>
        <dbReference type="HAMAP-Rule" id="MF_01927"/>
    </source>
</evidence>
<dbReference type="GO" id="GO:0008864">
    <property type="term" value="F:formyltetrahydrofolate deformylase activity"/>
    <property type="evidence" value="ECO:0007669"/>
    <property type="project" value="UniProtKB-EC"/>
</dbReference>
<keyword evidence="7" id="KW-1185">Reference proteome</keyword>
<dbReference type="InterPro" id="IPR036477">
    <property type="entry name" value="Formyl_transf_N_sf"/>
</dbReference>
<dbReference type="Gene3D" id="3.30.70.260">
    <property type="match status" value="1"/>
</dbReference>
<dbReference type="EMBL" id="WTVS01000120">
    <property type="protein sequence ID" value="NMG01007.1"/>
    <property type="molecule type" value="Genomic_DNA"/>
</dbReference>
<dbReference type="Proteomes" id="UP000634522">
    <property type="component" value="Unassembled WGS sequence"/>
</dbReference>
<evidence type="ECO:0000256" key="4">
    <source>
        <dbReference type="NCBIfam" id="TIGR00655"/>
    </source>
</evidence>
<dbReference type="EC" id="3.5.1.10" evidence="3 4"/>
<dbReference type="InterPro" id="IPR044074">
    <property type="entry name" value="PurU_ACT"/>
</dbReference>
<dbReference type="PRINTS" id="PR01575">
    <property type="entry name" value="FFH4HYDRLASE"/>
</dbReference>
<evidence type="ECO:0000256" key="2">
    <source>
        <dbReference type="ARBA" id="ARBA00022801"/>
    </source>
</evidence>
<dbReference type="NCBIfam" id="NF004684">
    <property type="entry name" value="PRK06027.1"/>
    <property type="match status" value="1"/>
</dbReference>
<dbReference type="CDD" id="cd08648">
    <property type="entry name" value="FMT_core_Formyl-FH4-Hydrolase_C"/>
    <property type="match status" value="1"/>
</dbReference>
<feature type="domain" description="Formyl transferase N-terminal" evidence="5">
    <location>
        <begin position="98"/>
        <end position="273"/>
    </location>
</feature>
<dbReference type="SUPFAM" id="SSF55021">
    <property type="entry name" value="ACT-like"/>
    <property type="match status" value="1"/>
</dbReference>
<comment type="similarity">
    <text evidence="3">Belongs to the PurU family.</text>
</comment>
<evidence type="ECO:0000256" key="1">
    <source>
        <dbReference type="ARBA" id="ARBA00022563"/>
    </source>
</evidence>
<dbReference type="InterPro" id="IPR045865">
    <property type="entry name" value="ACT-like_dom_sf"/>
</dbReference>
<sequence>MSVMTEGKNIYVLKASCKGVIGTVARISTFLAERRCYIMEMQQFDDILTGRFFVRTVFSTTPERTPSFEDLKRAFGDELPRAEEDFDWEMHDTLVRPKVLLMVSKFDHCLDDLLYRHRTGELKMEVPAIVSNHPDLKPLADWHGIPFHHLPVTAETKAQQEARVMEIVAETGADLVVLARYMQVLSEDLCHKLSGRAINIHHSFLPGFKGAKPYHQAHDRGVKLIGATAHYVTSDLDEGPIIEQAVERVDHSYRPEHLVAVGRDTECLALARAVRYHIEHRVFLAGNKTVVFR</sequence>
<keyword evidence="3" id="KW-0658">Purine biosynthesis</keyword>
<feature type="active site" evidence="3">
    <location>
        <position position="237"/>
    </location>
</feature>
<comment type="function">
    <text evidence="3">Catalyzes the hydrolysis of 10-formyltetrahydrofolate (formyl-FH4) to formate and tetrahydrofolate (FH4).</text>
</comment>
<dbReference type="NCBIfam" id="TIGR00655">
    <property type="entry name" value="PurU"/>
    <property type="match status" value="1"/>
</dbReference>
<dbReference type="HAMAP" id="MF_01927">
    <property type="entry name" value="PurU"/>
    <property type="match status" value="1"/>
</dbReference>
<proteinExistence type="inferred from homology"/>
<dbReference type="PANTHER" id="PTHR42706:SF1">
    <property type="entry name" value="FORMYLTETRAHYDROFOLATE DEFORMYLASE 2, MITOCHONDRIAL"/>
    <property type="match status" value="1"/>
</dbReference>
<evidence type="ECO:0000313" key="7">
    <source>
        <dbReference type="Proteomes" id="UP000634522"/>
    </source>
</evidence>
<dbReference type="InterPro" id="IPR004810">
    <property type="entry name" value="PurU"/>
</dbReference>